<dbReference type="PROSITE" id="PS00010">
    <property type="entry name" value="ASX_HYDROXYL"/>
    <property type="match status" value="2"/>
</dbReference>
<dbReference type="PANTHER" id="PTHR47333:SF1">
    <property type="entry name" value="VON WILLEBRAND FACTOR C AND EGF DOMAIN-CONTAINING PROTEIN"/>
    <property type="match status" value="1"/>
</dbReference>
<feature type="domain" description="EGF-like" evidence="11">
    <location>
        <begin position="283"/>
        <end position="323"/>
    </location>
</feature>
<dbReference type="EMBL" id="WNTK01000012">
    <property type="protein sequence ID" value="KAG9475726.1"/>
    <property type="molecule type" value="Genomic_DNA"/>
</dbReference>
<dbReference type="SUPFAM" id="SSF57603">
    <property type="entry name" value="FnI-like domain"/>
    <property type="match status" value="6"/>
</dbReference>
<evidence type="ECO:0000256" key="7">
    <source>
        <dbReference type="ARBA" id="ARBA00023180"/>
    </source>
</evidence>
<keyword evidence="4 10" id="KW-0732">Signal</keyword>
<feature type="domain" description="VWFC" evidence="12">
    <location>
        <begin position="633"/>
        <end position="694"/>
    </location>
</feature>
<keyword evidence="6" id="KW-1015">Disulfide bond</keyword>
<keyword evidence="2" id="KW-0964">Secreted</keyword>
<organism evidence="13 14">
    <name type="scientific">Eleutherodactylus coqui</name>
    <name type="common">Puerto Rican coqui</name>
    <dbReference type="NCBI Taxonomy" id="57060"/>
    <lineage>
        <taxon>Eukaryota</taxon>
        <taxon>Metazoa</taxon>
        <taxon>Chordata</taxon>
        <taxon>Craniata</taxon>
        <taxon>Vertebrata</taxon>
        <taxon>Euteleostomi</taxon>
        <taxon>Amphibia</taxon>
        <taxon>Batrachia</taxon>
        <taxon>Anura</taxon>
        <taxon>Neobatrachia</taxon>
        <taxon>Hyloidea</taxon>
        <taxon>Eleutherodactylidae</taxon>
        <taxon>Eleutherodactylinae</taxon>
        <taxon>Eleutherodactylus</taxon>
        <taxon>Eleutherodactylus</taxon>
    </lineage>
</organism>
<dbReference type="InterPro" id="IPR052080">
    <property type="entry name" value="vWF_C/EGF_Fibrillin"/>
</dbReference>
<dbReference type="InterPro" id="IPR000152">
    <property type="entry name" value="EGF-type_Asp/Asn_hydroxyl_site"/>
</dbReference>
<evidence type="ECO:0000256" key="8">
    <source>
        <dbReference type="PROSITE-ProRule" id="PRU00076"/>
    </source>
</evidence>
<comment type="caution">
    <text evidence="8">Lacks conserved residue(s) required for the propagation of feature annotation.</text>
</comment>
<dbReference type="Pfam" id="PF00093">
    <property type="entry name" value="VWC"/>
    <property type="match status" value="3"/>
</dbReference>
<dbReference type="SUPFAM" id="SSF57196">
    <property type="entry name" value="EGF/Laminin"/>
    <property type="match status" value="3"/>
</dbReference>
<evidence type="ECO:0000313" key="14">
    <source>
        <dbReference type="Proteomes" id="UP000770717"/>
    </source>
</evidence>
<dbReference type="SMART" id="SM00214">
    <property type="entry name" value="VWC"/>
    <property type="match status" value="6"/>
</dbReference>
<dbReference type="InterPro" id="IPR049883">
    <property type="entry name" value="NOTCH1_EGF-like"/>
</dbReference>
<accession>A0A8J6EVH7</accession>
<dbReference type="FunFam" id="2.10.25.10:FF:000014">
    <property type="entry name" value="Latent-transforming growth factor beta-binding protein 3"/>
    <property type="match status" value="1"/>
</dbReference>
<dbReference type="Proteomes" id="UP000770717">
    <property type="component" value="Unassembled WGS sequence"/>
</dbReference>
<feature type="domain" description="VWFC" evidence="12">
    <location>
        <begin position="521"/>
        <end position="575"/>
    </location>
</feature>
<feature type="domain" description="VWFC" evidence="12">
    <location>
        <begin position="700"/>
        <end position="760"/>
    </location>
</feature>
<feature type="region of interest" description="Disordered" evidence="9">
    <location>
        <begin position="986"/>
        <end position="1021"/>
    </location>
</feature>
<feature type="chain" id="PRO_5035312143" description="von Willebrand factor C and EGF domain-containing protein" evidence="10">
    <location>
        <begin position="21"/>
        <end position="1353"/>
    </location>
</feature>
<evidence type="ECO:0000256" key="4">
    <source>
        <dbReference type="ARBA" id="ARBA00022729"/>
    </source>
</evidence>
<dbReference type="FunFam" id="2.10.25.10:FF:000240">
    <property type="entry name" value="Vitamin K-dependent protein S"/>
    <property type="match status" value="2"/>
</dbReference>
<dbReference type="PROSITE" id="PS01208">
    <property type="entry name" value="VWFC_1"/>
    <property type="match status" value="3"/>
</dbReference>
<evidence type="ECO:0000256" key="6">
    <source>
        <dbReference type="ARBA" id="ARBA00023157"/>
    </source>
</evidence>
<dbReference type="PROSITE" id="PS01186">
    <property type="entry name" value="EGF_2"/>
    <property type="match status" value="2"/>
</dbReference>
<feature type="compositionally biased region" description="Low complexity" evidence="9">
    <location>
        <begin position="986"/>
        <end position="1003"/>
    </location>
</feature>
<keyword evidence="14" id="KW-1185">Reference proteome</keyword>
<dbReference type="SMART" id="SM00181">
    <property type="entry name" value="EGF"/>
    <property type="match status" value="7"/>
</dbReference>
<proteinExistence type="predicted"/>
<feature type="domain" description="VWFC" evidence="12">
    <location>
        <begin position="761"/>
        <end position="819"/>
    </location>
</feature>
<dbReference type="Pfam" id="PF23334">
    <property type="entry name" value="VWC2L_2nd"/>
    <property type="match status" value="2"/>
</dbReference>
<dbReference type="InterPro" id="IPR009030">
    <property type="entry name" value="Growth_fac_rcpt_cys_sf"/>
</dbReference>
<protein>
    <recommendedName>
        <fullName evidence="15">von Willebrand factor C and EGF domain-containing protein</fullName>
    </recommendedName>
</protein>
<dbReference type="Pfam" id="PF12662">
    <property type="entry name" value="cEGF"/>
    <property type="match status" value="2"/>
</dbReference>
<dbReference type="GO" id="GO:0005509">
    <property type="term" value="F:calcium ion binding"/>
    <property type="evidence" value="ECO:0007669"/>
    <property type="project" value="InterPro"/>
</dbReference>
<evidence type="ECO:0000256" key="3">
    <source>
        <dbReference type="ARBA" id="ARBA00022536"/>
    </source>
</evidence>
<name>A0A8J6EVH7_ELECQ</name>
<dbReference type="InterPro" id="IPR026823">
    <property type="entry name" value="cEGF"/>
</dbReference>
<evidence type="ECO:0000256" key="1">
    <source>
        <dbReference type="ARBA" id="ARBA00004613"/>
    </source>
</evidence>
<feature type="domain" description="VWFC" evidence="12">
    <location>
        <begin position="819"/>
        <end position="877"/>
    </location>
</feature>
<evidence type="ECO:0000313" key="13">
    <source>
        <dbReference type="EMBL" id="KAG9475726.1"/>
    </source>
</evidence>
<dbReference type="PANTHER" id="PTHR47333">
    <property type="entry name" value="VON WILLEBRAND FACTOR C AND EGF DOMAIN-CONTAINING PROTEIN"/>
    <property type="match status" value="1"/>
</dbReference>
<comment type="subcellular location">
    <subcellularLocation>
        <location evidence="1">Secreted</location>
    </subcellularLocation>
</comment>
<evidence type="ECO:0000256" key="9">
    <source>
        <dbReference type="SAM" id="MobiDB-lite"/>
    </source>
</evidence>
<feature type="compositionally biased region" description="Polar residues" evidence="9">
    <location>
        <begin position="1122"/>
        <end position="1134"/>
    </location>
</feature>
<evidence type="ECO:0000259" key="12">
    <source>
        <dbReference type="PROSITE" id="PS50184"/>
    </source>
</evidence>
<dbReference type="InterPro" id="IPR001881">
    <property type="entry name" value="EGF-like_Ca-bd_dom"/>
</dbReference>
<sequence>MIPFWMRVSCILLLTAGKEGRIYNGRKKPPALTAQRMRSGPHVCFSGMGNGCCPGWTISPGTGLCLQPLCVYGCGSGFCVAPNLCSCRDGHQGITCSDHYTSERELEDKGYSLTCLSAMCEQGCTVINGAAVCSCFHGYSLGKDGKSCYDVDECSRPQASSLCQQQCKNNIGSYRCLCYYGYQISPNGRSCVPIKHPNTIAASVPCGEYGCELSCNDGGCEHISRVCPIGFRMTETTNGVTCIDIDECAASSCKGTCLNTEGGYMCDCGPGLKLAADRSTCLDIDECSVHRSICQQRCKNIHGSYRCLCGSGFTLQSNGRTCTDINECRRPGTSHLCQHFCHNTQGSFFCSCRSGFALHADRMSCVDVNECLENTTLCTSGSCINTLGSYACSCLDGFLLINGGCRAITLEVQTVGFLQAVRNIPQIKPTSPPPVSSGTQVITASQTTMVNIILAEVFTTMSTSKPQAATTNQDPLPPPQHLKTGHSPLAQKFSGISHMPLKENTIFPTGAPTTLHANLHCWHNKELRQTGSSWTEAECMDCTCQESTVSCERRICSSNCSHPVLHPDSCCPTCDGCFFEGTLRADGELFPKLPDNCTICICLTGNITCIPPVCPPVSCSEPFMSDCCLQCPDGCEFQGNLYPHGTKFSRDENGCTSCVCQNGAVECSFLPCPNLECPREDWVLETGQCCFKCQEPPISTGCPFDDNGIEIPVGQIWSPGDPCSICICQADGSIVCKKTDCVETCPHPIMVPGQCCPDCSAGCSYGRKTYRNNESFPSYSDPCLTCICLVGTVACSPVECAPNCTYPFHDEGECCPVCRDCTYDGRKVLNRQTFSLESEPCTQCTCQDGEVQCEVISCSVSCSHPYTFPGECCATCEECAFEEHVLENGGSYILKADPCVVCHCFAGNVHCEEREGSCTPCEQKTPECLNEVPGTFHTKQLQHAQQDAIIPKANAPMKLLGDTDSPLPSRLSLNLKLLSSRNSMSALTSSAPPSVVSPTEAPSHFSFSNTKQTEKDKTSPNLQSMSALQSELKTDVVPAIRVVPVSDGNNLKTDYVPLSTSAVVPTQPVALSGTTSRSLSSTSYSTSMHHDQVASYSSLSPDGPSQGSSESSFLPSPSTSSFKQLAQVSKSPPTLTKSYGTLVREETFHGSSHGLGRSSNLADNTNVAAVTPKPPGGTVFPSSHSGHLQHWTYNTRFSLTDLEETKLTFYETKQHGDCPLNGQIFTNGSIYVVDLDYCLHCECLKEEIYCNAPTYLSNGLCCQGCDSFPVDSCSKETNQANQIQTERGGGFEFCKCQGVTLQCRSCSYKHGCNREITSQSSESVSDQNPTNQMNWIPLVIFNKPKIVDENLRP</sequence>
<evidence type="ECO:0000259" key="11">
    <source>
        <dbReference type="PROSITE" id="PS50026"/>
    </source>
</evidence>
<dbReference type="SMART" id="SM00215">
    <property type="entry name" value="VWC_out"/>
    <property type="match status" value="1"/>
</dbReference>
<keyword evidence="5" id="KW-0677">Repeat</keyword>
<comment type="caution">
    <text evidence="13">The sequence shown here is derived from an EMBL/GenBank/DDBJ whole genome shotgun (WGS) entry which is preliminary data.</text>
</comment>
<dbReference type="InterPro" id="IPR000742">
    <property type="entry name" value="EGF"/>
</dbReference>
<feature type="region of interest" description="Disordered" evidence="9">
    <location>
        <begin position="1092"/>
        <end position="1134"/>
    </location>
</feature>
<dbReference type="PROSITE" id="PS50184">
    <property type="entry name" value="VWFC_2"/>
    <property type="match status" value="5"/>
</dbReference>
<dbReference type="CDD" id="cd00054">
    <property type="entry name" value="EGF_CA"/>
    <property type="match status" value="3"/>
</dbReference>
<dbReference type="PROSITE" id="PS01187">
    <property type="entry name" value="EGF_CA"/>
    <property type="match status" value="2"/>
</dbReference>
<evidence type="ECO:0008006" key="15">
    <source>
        <dbReference type="Google" id="ProtNLM"/>
    </source>
</evidence>
<feature type="signal peptide" evidence="10">
    <location>
        <begin position="1"/>
        <end position="20"/>
    </location>
</feature>
<dbReference type="Gene3D" id="6.20.200.20">
    <property type="match status" value="5"/>
</dbReference>
<dbReference type="PROSITE" id="PS50026">
    <property type="entry name" value="EGF_3"/>
    <property type="match status" value="2"/>
</dbReference>
<dbReference type="SUPFAM" id="SSF57184">
    <property type="entry name" value="Growth factor receptor domain"/>
    <property type="match status" value="1"/>
</dbReference>
<dbReference type="SMART" id="SM00179">
    <property type="entry name" value="EGF_CA"/>
    <property type="match status" value="5"/>
</dbReference>
<dbReference type="OrthoDB" id="10045365at2759"/>
<dbReference type="Pfam" id="PF07645">
    <property type="entry name" value="EGF_CA"/>
    <property type="match status" value="2"/>
</dbReference>
<feature type="compositionally biased region" description="Low complexity" evidence="9">
    <location>
        <begin position="1100"/>
        <end position="1121"/>
    </location>
</feature>
<gene>
    <name evidence="13" type="ORF">GDO78_003896</name>
</gene>
<reference evidence="13" key="1">
    <citation type="thesis" date="2020" institute="ProQuest LLC" country="789 East Eisenhower Parkway, Ann Arbor, MI, USA">
        <title>Comparative Genomics and Chromosome Evolution.</title>
        <authorList>
            <person name="Mudd A.B."/>
        </authorList>
    </citation>
    <scope>NUCLEOTIDE SEQUENCE</scope>
    <source>
        <strain evidence="13">HN-11 Male</strain>
        <tissue evidence="13">Kidney and liver</tissue>
    </source>
</reference>
<feature type="domain" description="EGF-like" evidence="11">
    <location>
        <begin position="244"/>
        <end position="282"/>
    </location>
</feature>
<evidence type="ECO:0000256" key="5">
    <source>
        <dbReference type="ARBA" id="ARBA00022737"/>
    </source>
</evidence>
<keyword evidence="3 8" id="KW-0245">EGF-like domain</keyword>
<dbReference type="InterPro" id="IPR018097">
    <property type="entry name" value="EGF_Ca-bd_CS"/>
</dbReference>
<keyword evidence="7" id="KW-0325">Glycoprotein</keyword>
<evidence type="ECO:0000256" key="10">
    <source>
        <dbReference type="SAM" id="SignalP"/>
    </source>
</evidence>
<dbReference type="GO" id="GO:0005576">
    <property type="term" value="C:extracellular region"/>
    <property type="evidence" value="ECO:0007669"/>
    <property type="project" value="UniProtKB-SubCell"/>
</dbReference>
<evidence type="ECO:0000256" key="2">
    <source>
        <dbReference type="ARBA" id="ARBA00022525"/>
    </source>
</evidence>
<dbReference type="Gene3D" id="2.10.25.10">
    <property type="entry name" value="Laminin"/>
    <property type="match status" value="6"/>
</dbReference>
<dbReference type="Gene3D" id="2.10.70.10">
    <property type="entry name" value="Complement Module, domain 1"/>
    <property type="match status" value="1"/>
</dbReference>
<dbReference type="InterPro" id="IPR001007">
    <property type="entry name" value="VWF_dom"/>
</dbReference>